<dbReference type="InterPro" id="IPR037058">
    <property type="entry name" value="Falgellar_hook_FlgE_sf"/>
</dbReference>
<dbReference type="InterPro" id="IPR020013">
    <property type="entry name" value="Flagellar_FlgE/F/G"/>
</dbReference>
<dbReference type="EMBL" id="JANFFA010000002">
    <property type="protein sequence ID" value="MDQ2093962.1"/>
    <property type="molecule type" value="Genomic_DNA"/>
</dbReference>
<dbReference type="InterPro" id="IPR037925">
    <property type="entry name" value="FlgE/F/G-like"/>
</dbReference>
<evidence type="ECO:0000313" key="9">
    <source>
        <dbReference type="EMBL" id="MDQ2093962.1"/>
    </source>
</evidence>
<comment type="caution">
    <text evidence="9">The sequence shown here is derived from an EMBL/GenBank/DDBJ whole genome shotgun (WGS) entry which is preliminary data.</text>
</comment>
<keyword evidence="4 5" id="KW-0975">Bacterial flagellum</keyword>
<keyword evidence="10" id="KW-1185">Reference proteome</keyword>
<feature type="domain" description="Flagellar hook protein FlgE D2" evidence="8">
    <location>
        <begin position="185"/>
        <end position="313"/>
    </location>
</feature>
<dbReference type="Gene3D" id="2.60.98.20">
    <property type="entry name" value="Flagellar hook protein FlgE"/>
    <property type="match status" value="1"/>
</dbReference>
<dbReference type="InterPro" id="IPR010930">
    <property type="entry name" value="Flg_bb/hook_C_dom"/>
</dbReference>
<dbReference type="GO" id="GO:0071978">
    <property type="term" value="P:bacterial-type flagellum-dependent swarming motility"/>
    <property type="evidence" value="ECO:0007669"/>
    <property type="project" value="TreeGrafter"/>
</dbReference>
<organism evidence="9 10">
    <name type="scientific">Rhodalgimonas zhirmunskyi</name>
    <dbReference type="NCBI Taxonomy" id="2964767"/>
    <lineage>
        <taxon>Bacteria</taxon>
        <taxon>Pseudomonadati</taxon>
        <taxon>Pseudomonadota</taxon>
        <taxon>Alphaproteobacteria</taxon>
        <taxon>Rhodobacterales</taxon>
        <taxon>Roseobacteraceae</taxon>
        <taxon>Rhodalgimonas</taxon>
    </lineage>
</organism>
<evidence type="ECO:0000259" key="8">
    <source>
        <dbReference type="Pfam" id="PF07559"/>
    </source>
</evidence>
<dbReference type="AlphaFoldDB" id="A0AAJ1UD49"/>
<reference evidence="9" key="2">
    <citation type="submission" date="2023-04" db="EMBL/GenBank/DDBJ databases">
        <title>'Rhodoalgimonas zhirmunskyi' gen. nov., isolated from a red alga.</title>
        <authorList>
            <person name="Nedashkovskaya O.I."/>
            <person name="Otstavnykh N.Y."/>
            <person name="Bystritskaya E.P."/>
            <person name="Balabanova L.A."/>
            <person name="Isaeva M.P."/>
        </authorList>
    </citation>
    <scope>NUCLEOTIDE SEQUENCE</scope>
    <source>
        <strain evidence="9">10Alg 79</strain>
    </source>
</reference>
<dbReference type="GO" id="GO:0009424">
    <property type="term" value="C:bacterial-type flagellum hook"/>
    <property type="evidence" value="ECO:0007669"/>
    <property type="project" value="TreeGrafter"/>
</dbReference>
<accession>A0AAJ1UD49</accession>
<dbReference type="GO" id="GO:0005829">
    <property type="term" value="C:cytosol"/>
    <property type="evidence" value="ECO:0007669"/>
    <property type="project" value="TreeGrafter"/>
</dbReference>
<dbReference type="PANTHER" id="PTHR30435:SF1">
    <property type="entry name" value="FLAGELLAR HOOK PROTEIN FLGE"/>
    <property type="match status" value="1"/>
</dbReference>
<dbReference type="NCBIfam" id="TIGR03506">
    <property type="entry name" value="FlgEFG_subfam"/>
    <property type="match status" value="1"/>
</dbReference>
<dbReference type="InterPro" id="IPR011491">
    <property type="entry name" value="FlgE_D2"/>
</dbReference>
<evidence type="ECO:0000259" key="7">
    <source>
        <dbReference type="Pfam" id="PF06429"/>
    </source>
</evidence>
<comment type="subcellular location">
    <subcellularLocation>
        <location evidence="1 5">Bacterial flagellum basal body</location>
    </subcellularLocation>
</comment>
<evidence type="ECO:0000256" key="2">
    <source>
        <dbReference type="ARBA" id="ARBA00009677"/>
    </source>
</evidence>
<dbReference type="PANTHER" id="PTHR30435">
    <property type="entry name" value="FLAGELLAR PROTEIN"/>
    <property type="match status" value="1"/>
</dbReference>
<keyword evidence="9" id="KW-0282">Flagellum</keyword>
<name>A0AAJ1UD49_9RHOB</name>
<protein>
    <recommendedName>
        <fullName evidence="3 5">Flagellar hook protein FlgE</fullName>
    </recommendedName>
</protein>
<sequence>MSISSSLNSGVAGLMSNATRLATISDNIANSSTYGYKRVQTDFHSMVISQVGGSYSAGGVRTTTQRLIDQKGALVSTSNPTDLAVSGRGMLPVTTMNEVENANGAEQLYLTSTGSFRTNAEGYLTTESGLALLGWPALPDGTIPTYPRDSSNALEPVQINLNQFSGEATTEISLGVNLPATATGATSAGTPSEMSVEYYDNLGTSQSLNIEFTPTIPVSGSSNEWTMVITDSASAGAIVGEYTLEFDDSRTTGGSLLNVTTISGGAYDALTGGLIVNVAGGPVEINIGAVGTSDGLTQLSDSFAPVAVIKDGYPVGNLTSVEVDGNGLVHAYFDTGINRTIYQIPLVDFPNVNGLAAGSQQTYLPTPDSGSFFLWDAGDGTLGNPTGSISSFALEESTTDVAEELTSMIETQRAYSSNAKVIQTVDEMLQETTNIKR</sequence>
<proteinExistence type="inferred from homology"/>
<reference evidence="9" key="1">
    <citation type="submission" date="2022-07" db="EMBL/GenBank/DDBJ databases">
        <authorList>
            <person name="Otstavnykh N."/>
            <person name="Isaeva M."/>
            <person name="Bystritskaya E."/>
        </authorList>
    </citation>
    <scope>NUCLEOTIDE SEQUENCE</scope>
    <source>
        <strain evidence="9">10Alg 79</strain>
    </source>
</reference>
<gene>
    <name evidence="9" type="ORF">NOI20_07565</name>
</gene>
<dbReference type="Pfam" id="PF07559">
    <property type="entry name" value="FlgE_D2"/>
    <property type="match status" value="1"/>
</dbReference>
<evidence type="ECO:0000259" key="6">
    <source>
        <dbReference type="Pfam" id="PF00460"/>
    </source>
</evidence>
<dbReference type="GO" id="GO:0009425">
    <property type="term" value="C:bacterial-type flagellum basal body"/>
    <property type="evidence" value="ECO:0007669"/>
    <property type="project" value="UniProtKB-SubCell"/>
</dbReference>
<evidence type="ECO:0000256" key="1">
    <source>
        <dbReference type="ARBA" id="ARBA00004117"/>
    </source>
</evidence>
<feature type="domain" description="Flagellar basal body rod protein N-terminal" evidence="6">
    <location>
        <begin position="7"/>
        <end position="37"/>
    </location>
</feature>
<dbReference type="RefSeq" id="WP_317625588.1">
    <property type="nucleotide sequence ID" value="NZ_JANFFA010000002.1"/>
</dbReference>
<dbReference type="PROSITE" id="PS00588">
    <property type="entry name" value="FLAGELLA_BB_ROD"/>
    <property type="match status" value="1"/>
</dbReference>
<dbReference type="Pfam" id="PF00460">
    <property type="entry name" value="Flg_bb_rod"/>
    <property type="match status" value="1"/>
</dbReference>
<comment type="function">
    <text evidence="5">A flexible structure which links the flagellar filament to the drive apparatus in the basal body.</text>
</comment>
<dbReference type="Proteomes" id="UP001227162">
    <property type="component" value="Unassembled WGS sequence"/>
</dbReference>
<evidence type="ECO:0000313" key="10">
    <source>
        <dbReference type="Proteomes" id="UP001227162"/>
    </source>
</evidence>
<dbReference type="InterPro" id="IPR019776">
    <property type="entry name" value="Flagellar_basal_body_rod_CS"/>
</dbReference>
<dbReference type="Pfam" id="PF06429">
    <property type="entry name" value="Flg_bbr_C"/>
    <property type="match status" value="1"/>
</dbReference>
<dbReference type="InterPro" id="IPR001444">
    <property type="entry name" value="Flag_bb_rod_N"/>
</dbReference>
<evidence type="ECO:0000256" key="3">
    <source>
        <dbReference type="ARBA" id="ARBA00019015"/>
    </source>
</evidence>
<evidence type="ECO:0000256" key="5">
    <source>
        <dbReference type="RuleBase" id="RU362116"/>
    </source>
</evidence>
<dbReference type="SUPFAM" id="SSF117143">
    <property type="entry name" value="Flagellar hook protein flgE"/>
    <property type="match status" value="1"/>
</dbReference>
<comment type="similarity">
    <text evidence="2 5">Belongs to the flagella basal body rod proteins family.</text>
</comment>
<feature type="domain" description="Flagellar basal-body/hook protein C-terminal" evidence="7">
    <location>
        <begin position="393"/>
        <end position="435"/>
    </location>
</feature>
<keyword evidence="9" id="KW-0966">Cell projection</keyword>
<keyword evidence="9" id="KW-0969">Cilium</keyword>
<evidence type="ECO:0000256" key="4">
    <source>
        <dbReference type="ARBA" id="ARBA00023143"/>
    </source>
</evidence>